<accession>F6UJS3</accession>
<dbReference type="GeneTree" id="ENSGT00910000144252"/>
<dbReference type="GO" id="GO:0045944">
    <property type="term" value="P:positive regulation of transcription by RNA polymerase II"/>
    <property type="evidence" value="ECO:0000318"/>
    <property type="project" value="GO_Central"/>
</dbReference>
<proteinExistence type="inferred from homology"/>
<keyword evidence="8" id="KW-0156">Chromatin regulator</keyword>
<evidence type="ECO:0000256" key="7">
    <source>
        <dbReference type="ARBA" id="ARBA00022840"/>
    </source>
</evidence>
<dbReference type="EC" id="3.6.4.12" evidence="3"/>
<dbReference type="InterPro" id="IPR001650">
    <property type="entry name" value="Helicase_C-like"/>
</dbReference>
<reference evidence="14" key="1">
    <citation type="journal article" date="2002" name="Science">
        <title>The draft genome of Ciona intestinalis: insights into chordate and vertebrate origins.</title>
        <authorList>
            <person name="Dehal P."/>
            <person name="Satou Y."/>
            <person name="Campbell R.K."/>
            <person name="Chapman J."/>
            <person name="Degnan B."/>
            <person name="De Tomaso A."/>
            <person name="Davidson B."/>
            <person name="Di Gregorio A."/>
            <person name="Gelpke M."/>
            <person name="Goodstein D.M."/>
            <person name="Harafuji N."/>
            <person name="Hastings K.E."/>
            <person name="Ho I."/>
            <person name="Hotta K."/>
            <person name="Huang W."/>
            <person name="Kawashima T."/>
            <person name="Lemaire P."/>
            <person name="Martinez D."/>
            <person name="Meinertzhagen I.A."/>
            <person name="Necula S."/>
            <person name="Nonaka M."/>
            <person name="Putnam N."/>
            <person name="Rash S."/>
            <person name="Saiga H."/>
            <person name="Satake M."/>
            <person name="Terry A."/>
            <person name="Yamada L."/>
            <person name="Wang H.G."/>
            <person name="Awazu S."/>
            <person name="Azumi K."/>
            <person name="Boore J."/>
            <person name="Branno M."/>
            <person name="Chin-Bow S."/>
            <person name="DeSantis R."/>
            <person name="Doyle S."/>
            <person name="Francino P."/>
            <person name="Keys D.N."/>
            <person name="Haga S."/>
            <person name="Hayashi H."/>
            <person name="Hino K."/>
            <person name="Imai K.S."/>
            <person name="Inaba K."/>
            <person name="Kano S."/>
            <person name="Kobayashi K."/>
            <person name="Kobayashi M."/>
            <person name="Lee B.I."/>
            <person name="Makabe K.W."/>
            <person name="Manohar C."/>
            <person name="Matassi G."/>
            <person name="Medina M."/>
            <person name="Mochizuki Y."/>
            <person name="Mount S."/>
            <person name="Morishita T."/>
            <person name="Miura S."/>
            <person name="Nakayama A."/>
            <person name="Nishizaka S."/>
            <person name="Nomoto H."/>
            <person name="Ohta F."/>
            <person name="Oishi K."/>
            <person name="Rigoutsos I."/>
            <person name="Sano M."/>
            <person name="Sasaki A."/>
            <person name="Sasakura Y."/>
            <person name="Shoguchi E."/>
            <person name="Shin-i T."/>
            <person name="Spagnuolo A."/>
            <person name="Stainier D."/>
            <person name="Suzuki M.M."/>
            <person name="Tassy O."/>
            <person name="Takatori N."/>
            <person name="Tokuoka M."/>
            <person name="Yagi K."/>
            <person name="Yoshizaki F."/>
            <person name="Wada S."/>
            <person name="Zhang C."/>
            <person name="Hyatt P.D."/>
            <person name="Larimer F."/>
            <person name="Detter C."/>
            <person name="Doggett N."/>
            <person name="Glavina T."/>
            <person name="Hawkins T."/>
            <person name="Richardson P."/>
            <person name="Lucas S."/>
            <person name="Kohara Y."/>
            <person name="Levine M."/>
            <person name="Satoh N."/>
            <person name="Rokhsar D.S."/>
        </authorList>
    </citation>
    <scope>NUCLEOTIDE SEQUENCE [LARGE SCALE GENOMIC DNA]</scope>
</reference>
<dbReference type="FunFam" id="3.40.50.300:FF:002869">
    <property type="entry name" value="SWI/SNF-related matrix-associated actin-dependent regulator of chromatin subfamily A containing DEAD/H box 1"/>
    <property type="match status" value="1"/>
</dbReference>
<comment type="subcellular location">
    <subcellularLocation>
        <location evidence="1">Nucleus</location>
    </subcellularLocation>
</comment>
<reference evidence="13" key="2">
    <citation type="journal article" date="2008" name="Genome Biol.">
        <title>Improved genome assembly and evidence-based global gene model set for the chordate Ciona intestinalis: new insight into intron and operon populations.</title>
        <authorList>
            <person name="Satou Y."/>
            <person name="Mineta K."/>
            <person name="Ogasawara M."/>
            <person name="Sasakura Y."/>
            <person name="Shoguchi E."/>
            <person name="Ueno K."/>
            <person name="Yamada L."/>
            <person name="Matsumoto J."/>
            <person name="Wasserscheid J."/>
            <person name="Dewar K."/>
            <person name="Wiley G.B."/>
            <person name="Macmil S.L."/>
            <person name="Roe B.A."/>
            <person name="Zeller R.W."/>
            <person name="Hastings K.E."/>
            <person name="Lemaire P."/>
            <person name="Lindquist E."/>
            <person name="Endo T."/>
            <person name="Hotta K."/>
            <person name="Inaba K."/>
        </authorList>
    </citation>
    <scope>NUCLEOTIDE SEQUENCE [LARGE SCALE GENOMIC DNA]</scope>
    <source>
        <strain evidence="13">wild type</strain>
    </source>
</reference>
<dbReference type="Pfam" id="PF00176">
    <property type="entry name" value="SNF2-rel_dom"/>
    <property type="match status" value="1"/>
</dbReference>
<keyword evidence="10" id="KW-0539">Nucleus</keyword>
<dbReference type="OMA" id="TIENWIG"/>
<dbReference type="SUPFAM" id="SSF52540">
    <property type="entry name" value="P-loop containing nucleoside triphosphate hydrolases"/>
    <property type="match status" value="2"/>
</dbReference>
<dbReference type="Gene3D" id="3.40.50.300">
    <property type="entry name" value="P-loop containing nucleotide triphosphate hydrolases"/>
    <property type="match status" value="1"/>
</dbReference>
<evidence type="ECO:0000256" key="6">
    <source>
        <dbReference type="ARBA" id="ARBA00022806"/>
    </source>
</evidence>
<evidence type="ECO:0000256" key="5">
    <source>
        <dbReference type="ARBA" id="ARBA00022801"/>
    </source>
</evidence>
<evidence type="ECO:0000313" key="14">
    <source>
        <dbReference type="Proteomes" id="UP000008144"/>
    </source>
</evidence>
<keyword evidence="4" id="KW-0547">Nucleotide-binding</keyword>
<dbReference type="InterPro" id="IPR000330">
    <property type="entry name" value="SNF2_N"/>
</dbReference>
<keyword evidence="5" id="KW-0378">Hydrolase</keyword>
<dbReference type="InterPro" id="IPR049730">
    <property type="entry name" value="SNF2/RAD54-like_C"/>
</dbReference>
<comment type="similarity">
    <text evidence="2">Belongs to the SNF2/RAD54 helicase family.</text>
</comment>
<evidence type="ECO:0000313" key="13">
    <source>
        <dbReference type="Ensembl" id="ENSCINP00000003425.3"/>
    </source>
</evidence>
<protein>
    <recommendedName>
        <fullName evidence="3">DNA helicase</fullName>
        <ecNumber evidence="3">3.6.4.12</ecNumber>
    </recommendedName>
</protein>
<feature type="domain" description="Helicase ATP-binding" evidence="11">
    <location>
        <begin position="151"/>
        <end position="320"/>
    </location>
</feature>
<dbReference type="SMART" id="SM00490">
    <property type="entry name" value="HELICc"/>
    <property type="match status" value="1"/>
</dbReference>
<dbReference type="Gene3D" id="3.40.50.10810">
    <property type="entry name" value="Tandem AAA-ATPase domain"/>
    <property type="match status" value="1"/>
</dbReference>
<dbReference type="GO" id="GO:0000729">
    <property type="term" value="P:DNA double-strand break processing"/>
    <property type="evidence" value="ECO:0000318"/>
    <property type="project" value="GO_Central"/>
</dbReference>
<feature type="domain" description="Helicase C-terminal" evidence="12">
    <location>
        <begin position="500"/>
        <end position="658"/>
    </location>
</feature>
<dbReference type="GO" id="GO:0016787">
    <property type="term" value="F:hydrolase activity"/>
    <property type="evidence" value="ECO:0007669"/>
    <property type="project" value="UniProtKB-KW"/>
</dbReference>
<dbReference type="EMBL" id="EAAA01000880">
    <property type="status" value="NOT_ANNOTATED_CDS"/>
    <property type="molecule type" value="Genomic_DNA"/>
</dbReference>
<dbReference type="GO" id="GO:0003678">
    <property type="term" value="F:DNA helicase activity"/>
    <property type="evidence" value="ECO:0007669"/>
    <property type="project" value="UniProtKB-EC"/>
</dbReference>
<evidence type="ECO:0000256" key="2">
    <source>
        <dbReference type="ARBA" id="ARBA00007025"/>
    </source>
</evidence>
<dbReference type="InParanoid" id="F6UJS3"/>
<dbReference type="SMART" id="SM00487">
    <property type="entry name" value="DEXDc"/>
    <property type="match status" value="1"/>
</dbReference>
<dbReference type="PROSITE" id="PS51192">
    <property type="entry name" value="HELICASE_ATP_BIND_1"/>
    <property type="match status" value="1"/>
</dbReference>
<evidence type="ECO:0000256" key="10">
    <source>
        <dbReference type="ARBA" id="ARBA00023242"/>
    </source>
</evidence>
<dbReference type="Ensembl" id="ENSCINT00000003425.3">
    <property type="protein sequence ID" value="ENSCINP00000003425.3"/>
    <property type="gene ID" value="ENSCING00000001688.3"/>
</dbReference>
<dbReference type="Pfam" id="PF00271">
    <property type="entry name" value="Helicase_C"/>
    <property type="match status" value="1"/>
</dbReference>
<keyword evidence="6" id="KW-0347">Helicase</keyword>
<reference evidence="13" key="3">
    <citation type="submission" date="2025-08" db="UniProtKB">
        <authorList>
            <consortium name="Ensembl"/>
        </authorList>
    </citation>
    <scope>IDENTIFICATION</scope>
</reference>
<dbReference type="GO" id="GO:0000785">
    <property type="term" value="C:chromatin"/>
    <property type="evidence" value="ECO:0000318"/>
    <property type="project" value="GO_Central"/>
</dbReference>
<organism evidence="13 14">
    <name type="scientific">Ciona intestinalis</name>
    <name type="common">Transparent sea squirt</name>
    <name type="synonym">Ascidia intestinalis</name>
    <dbReference type="NCBI Taxonomy" id="7719"/>
    <lineage>
        <taxon>Eukaryota</taxon>
        <taxon>Metazoa</taxon>
        <taxon>Chordata</taxon>
        <taxon>Tunicata</taxon>
        <taxon>Ascidiacea</taxon>
        <taxon>Phlebobranchia</taxon>
        <taxon>Cionidae</taxon>
        <taxon>Ciona</taxon>
    </lineage>
</organism>
<evidence type="ECO:0000256" key="3">
    <source>
        <dbReference type="ARBA" id="ARBA00012551"/>
    </source>
</evidence>
<dbReference type="FunFam" id="3.40.50.10810:FF:000014">
    <property type="entry name" value="SWI/SNF-related matrix-associated actin-dependent regulator of chromatin subfamily A containing DEAD/H box 1"/>
    <property type="match status" value="1"/>
</dbReference>
<evidence type="ECO:0000259" key="12">
    <source>
        <dbReference type="PROSITE" id="PS51194"/>
    </source>
</evidence>
<name>F6UJS3_CIOIN</name>
<evidence type="ECO:0000256" key="1">
    <source>
        <dbReference type="ARBA" id="ARBA00004123"/>
    </source>
</evidence>
<dbReference type="AlphaFoldDB" id="F6UJS3"/>
<dbReference type="GO" id="GO:0003677">
    <property type="term" value="F:DNA binding"/>
    <property type="evidence" value="ECO:0000318"/>
    <property type="project" value="GO_Central"/>
</dbReference>
<dbReference type="GO" id="GO:0005524">
    <property type="term" value="F:ATP binding"/>
    <property type="evidence" value="ECO:0007669"/>
    <property type="project" value="UniProtKB-KW"/>
</dbReference>
<dbReference type="InterPro" id="IPR027417">
    <property type="entry name" value="P-loop_NTPase"/>
</dbReference>
<dbReference type="HOGENOM" id="CLU_000315_16_3_1"/>
<dbReference type="GO" id="GO:0031507">
    <property type="term" value="P:heterochromatin formation"/>
    <property type="evidence" value="ECO:0000318"/>
    <property type="project" value="GO_Central"/>
</dbReference>
<gene>
    <name evidence="13" type="primary">LOC100178722</name>
</gene>
<keyword evidence="9" id="KW-0238">DNA-binding</keyword>
<dbReference type="CDD" id="cd18793">
    <property type="entry name" value="SF2_C_SNF"/>
    <property type="match status" value="1"/>
</dbReference>
<evidence type="ECO:0000256" key="4">
    <source>
        <dbReference type="ARBA" id="ARBA00022741"/>
    </source>
</evidence>
<evidence type="ECO:0000256" key="9">
    <source>
        <dbReference type="ARBA" id="ARBA00023125"/>
    </source>
</evidence>
<dbReference type="STRING" id="7719.ENSCINP00000003425"/>
<dbReference type="InterPro" id="IPR014001">
    <property type="entry name" value="Helicase_ATP-bd"/>
</dbReference>
<dbReference type="FunCoup" id="F6UJS3">
    <property type="interactions" value="1051"/>
</dbReference>
<dbReference type="InterPro" id="IPR038718">
    <property type="entry name" value="SNF2-like_sf"/>
</dbReference>
<evidence type="ECO:0000256" key="8">
    <source>
        <dbReference type="ARBA" id="ARBA00022853"/>
    </source>
</evidence>
<keyword evidence="14" id="KW-1185">Reference proteome</keyword>
<evidence type="ECO:0000259" key="11">
    <source>
        <dbReference type="PROSITE" id="PS51192"/>
    </source>
</evidence>
<sequence length="663" mass="76753">MTKKEESYSSDEDDEFNMSEKKKTNVLVFLQESTEEELTTISKCSSKKAKIIISVRPFVNWDDLVYKLDTTRLLNRNLIWSCIDLLKERKTLCSLMKNCGQISRELEAEFDKLRQCGENVQDTAIVVEQPSILSPRFTLKPYQMIGLNWMCLLQRNKLNGILADEMGLGKTIQTISYISYLLEAEISEGPHLIVVPSSTLENWKREFTEWSPSVKIVSYIGSQPERRSLRSVLLRSLADCNVILTTYNFTISSPEDRSFFRKLGVYCAVFDEGHMLKNMSSQRYQHLLRIKAEQKILLTGTPLQNSLVELMSLLRFVMPDMFDDSTSTLVRIFHHTNEDHGSEFSRQRINHARQIMQPFVLRRLKRDVLNQLPEKVEKIISVQFTPNQLQLYEKVKTNFKDKVSKSQMSKHELKNVFVELRKVANHPLLRREIFTNKKLKNMAQLIKNDIDYMDTEERFVYEDMQVMSDFELHNLCLSSRALSTMKLQESSLIDSGKMAHLDEMLPKFKSQNKRVLLFSQFTMMMDILEVYLKLRGHRFLRLDGQTPVQERLSYIDSFNKDDSVFIFLLSTKAGGLGINLTSASVVVLHDIDCNPYNDKQAEDRCHRLGQTKKVEVVKLISVNSVEEGMFKTAQSKLQLEKDMNETGEDTIDWAGLITAALEL</sequence>
<dbReference type="PROSITE" id="PS51194">
    <property type="entry name" value="HELICASE_CTER"/>
    <property type="match status" value="1"/>
</dbReference>
<dbReference type="GO" id="GO:0003682">
    <property type="term" value="F:chromatin binding"/>
    <property type="evidence" value="ECO:0000318"/>
    <property type="project" value="GO_Central"/>
</dbReference>
<reference evidence="13" key="4">
    <citation type="submission" date="2025-09" db="UniProtKB">
        <authorList>
            <consortium name="Ensembl"/>
        </authorList>
    </citation>
    <scope>IDENTIFICATION</scope>
</reference>
<dbReference type="GO" id="GO:0140750">
    <property type="term" value="F:nucleosome array spacer activity"/>
    <property type="evidence" value="ECO:0000318"/>
    <property type="project" value="GO_Central"/>
</dbReference>
<dbReference type="GO" id="GO:0005634">
    <property type="term" value="C:nucleus"/>
    <property type="evidence" value="ECO:0000318"/>
    <property type="project" value="GO_Central"/>
</dbReference>
<keyword evidence="7" id="KW-0067">ATP-binding</keyword>
<dbReference type="Proteomes" id="UP000008144">
    <property type="component" value="Chromosome 12"/>
</dbReference>
<dbReference type="PANTHER" id="PTHR10799">
    <property type="entry name" value="SNF2/RAD54 HELICASE FAMILY"/>
    <property type="match status" value="1"/>
</dbReference>